<dbReference type="Proteomes" id="UP001221898">
    <property type="component" value="Unassembled WGS sequence"/>
</dbReference>
<protein>
    <submittedName>
        <fullName evidence="2">Uncharacterized protein</fullName>
    </submittedName>
</protein>
<dbReference type="AlphaFoldDB" id="A0AAD7W2B8"/>
<comment type="caution">
    <text evidence="2">The sequence shown here is derived from an EMBL/GenBank/DDBJ whole genome shotgun (WGS) entry which is preliminary data.</text>
</comment>
<feature type="coiled-coil region" evidence="1">
    <location>
        <begin position="141"/>
        <end position="168"/>
    </location>
</feature>
<evidence type="ECO:0000313" key="2">
    <source>
        <dbReference type="EMBL" id="KAJ8373025.1"/>
    </source>
</evidence>
<sequence length="501" mass="55692">MDIGFCCARIRNTVGVVERQRQEYDRFYDRFEQKCVTLGLTDNARRRRFVLVTDHVRQQWMATAKCTNACMTRWFLALHPFRVTVFLHRPASAQGNADALRRKLDSFQSRVASIVEVLAKAALTEISQVINESTAEWSLELSRSKKENDALKRTLVQIESELQAARGDGKRRAGPRESGVEMCSVGVQVRDEIPGAERSRCEEEPSLTIDGVFGKDWISLWRDGGLTALKQEASPLQPVSKEEATEPVEDWLNLFPVKVESFAENSDPQRGLTISKQRIVGSAAAAEISQVINESTAEWSLELSRSKKENDALKRKVVQIESELQAARGDGKRRAGPRESGVEMCSVGVQVRDEIPGAERSRCEEEPSLTIDGVFGKDWISLWRDGGLTALKQEASPLQPVSKEEATEPVEDRLNLFPVKAESFAEDSDPQRGLTISKQTVSDWVRSPLTAVGQQAPVLLVLSLQKVPAPAPVGHSHASLIYRAHLMVGCNIRTTNSCSRT</sequence>
<accession>A0AAD7W2B8</accession>
<proteinExistence type="predicted"/>
<keyword evidence="3" id="KW-1185">Reference proteome</keyword>
<keyword evidence="1" id="KW-0175">Coiled coil</keyword>
<organism evidence="2 3">
    <name type="scientific">Aldrovandia affinis</name>
    <dbReference type="NCBI Taxonomy" id="143900"/>
    <lineage>
        <taxon>Eukaryota</taxon>
        <taxon>Metazoa</taxon>
        <taxon>Chordata</taxon>
        <taxon>Craniata</taxon>
        <taxon>Vertebrata</taxon>
        <taxon>Euteleostomi</taxon>
        <taxon>Actinopterygii</taxon>
        <taxon>Neopterygii</taxon>
        <taxon>Teleostei</taxon>
        <taxon>Notacanthiformes</taxon>
        <taxon>Halosauridae</taxon>
        <taxon>Aldrovandia</taxon>
    </lineage>
</organism>
<dbReference type="EMBL" id="JAINUG010000376">
    <property type="protein sequence ID" value="KAJ8373025.1"/>
    <property type="molecule type" value="Genomic_DNA"/>
</dbReference>
<evidence type="ECO:0000256" key="1">
    <source>
        <dbReference type="SAM" id="Coils"/>
    </source>
</evidence>
<evidence type="ECO:0000313" key="3">
    <source>
        <dbReference type="Proteomes" id="UP001221898"/>
    </source>
</evidence>
<gene>
    <name evidence="2" type="ORF">AAFF_G00272160</name>
</gene>
<feature type="coiled-coil region" evidence="1">
    <location>
        <begin position="303"/>
        <end position="330"/>
    </location>
</feature>
<name>A0AAD7W2B8_9TELE</name>
<reference evidence="2" key="1">
    <citation type="journal article" date="2023" name="Science">
        <title>Genome structures resolve the early diversification of teleost fishes.</title>
        <authorList>
            <person name="Parey E."/>
            <person name="Louis A."/>
            <person name="Montfort J."/>
            <person name="Bouchez O."/>
            <person name="Roques C."/>
            <person name="Iampietro C."/>
            <person name="Lluch J."/>
            <person name="Castinel A."/>
            <person name="Donnadieu C."/>
            <person name="Desvignes T."/>
            <person name="Floi Bucao C."/>
            <person name="Jouanno E."/>
            <person name="Wen M."/>
            <person name="Mejri S."/>
            <person name="Dirks R."/>
            <person name="Jansen H."/>
            <person name="Henkel C."/>
            <person name="Chen W.J."/>
            <person name="Zahm M."/>
            <person name="Cabau C."/>
            <person name="Klopp C."/>
            <person name="Thompson A.W."/>
            <person name="Robinson-Rechavi M."/>
            <person name="Braasch I."/>
            <person name="Lecointre G."/>
            <person name="Bobe J."/>
            <person name="Postlethwait J.H."/>
            <person name="Berthelot C."/>
            <person name="Roest Crollius H."/>
            <person name="Guiguen Y."/>
        </authorList>
    </citation>
    <scope>NUCLEOTIDE SEQUENCE</scope>
    <source>
        <strain evidence="2">NC1722</strain>
    </source>
</reference>